<dbReference type="GO" id="GO:0005634">
    <property type="term" value="C:nucleus"/>
    <property type="evidence" value="ECO:0007669"/>
    <property type="project" value="UniProtKB-SubCell"/>
</dbReference>
<dbReference type="GO" id="GO:0003714">
    <property type="term" value="F:transcription corepressor activity"/>
    <property type="evidence" value="ECO:0007669"/>
    <property type="project" value="TreeGrafter"/>
</dbReference>
<dbReference type="GO" id="GO:0010629">
    <property type="term" value="P:negative regulation of gene expression"/>
    <property type="evidence" value="ECO:0007669"/>
    <property type="project" value="TreeGrafter"/>
</dbReference>
<keyword evidence="2 6" id="KW-0328">Glycosyltransferase</keyword>
<keyword evidence="11" id="KW-1185">Reference proteome</keyword>
<dbReference type="PANTHER" id="PTHR14453:SF67">
    <property type="entry name" value="POLY [ADP-RIBOSE] POLYMERASE"/>
    <property type="match status" value="1"/>
</dbReference>
<evidence type="ECO:0000259" key="9">
    <source>
        <dbReference type="PROSITE" id="PS51154"/>
    </source>
</evidence>
<keyword evidence="5" id="KW-0539">Nucleus</keyword>
<dbReference type="EC" id="2.4.2.-" evidence="6"/>
<dbReference type="PROSITE" id="PS51154">
    <property type="entry name" value="MACRO"/>
    <property type="match status" value="2"/>
</dbReference>
<evidence type="ECO:0000256" key="1">
    <source>
        <dbReference type="ARBA" id="ARBA00004123"/>
    </source>
</evidence>
<dbReference type="Gene3D" id="3.90.228.10">
    <property type="match status" value="1"/>
</dbReference>
<protein>
    <recommendedName>
        <fullName evidence="6">Poly [ADP-ribose] polymerase</fullName>
        <shortName evidence="6">PARP</shortName>
        <ecNumber evidence="6">2.4.2.-</ecNumber>
    </recommendedName>
</protein>
<dbReference type="InterPro" id="IPR002589">
    <property type="entry name" value="Macro_dom"/>
</dbReference>
<reference evidence="10" key="2">
    <citation type="journal article" date="2021" name="Genome Biol. Evol.">
        <title>Developing a high-quality reference genome for a parasitic bivalve with doubly uniparental inheritance (Bivalvia: Unionida).</title>
        <authorList>
            <person name="Smith C.H."/>
        </authorList>
    </citation>
    <scope>NUCLEOTIDE SEQUENCE</scope>
    <source>
        <strain evidence="10">CHS0354</strain>
        <tissue evidence="10">Mantle</tissue>
    </source>
</reference>
<comment type="caution">
    <text evidence="10">The sequence shown here is derived from an EMBL/GenBank/DDBJ whole genome shotgun (WGS) entry which is preliminary data.</text>
</comment>
<dbReference type="Proteomes" id="UP001195483">
    <property type="component" value="Unassembled WGS sequence"/>
</dbReference>
<dbReference type="SUPFAM" id="SSF52949">
    <property type="entry name" value="Macro domain-like"/>
    <property type="match status" value="2"/>
</dbReference>
<sequence>MSDSEDDLIIESSAESEDDESSDVGNVVDDFSAAERKYEKEDIDLGRDLPYTKSFGRVKVQVKIGELEKEKVDVIVNSTSQKLDLTQGALSRILLQKGGETLQQECDIKYPGGIIAGNIAITSAGALDCNHVYHVCLKKWSSGNAAMILESTVRKCLREAHKAGLSTIAFPALGTGFLAFPKDEVVQILLACFKRFSVKYGSSSLTDIRVVLSAEDSKTNKAFAFYRLRNPTRVVFDTTPREISCVTVGNIRVTLVIGRLTKVQCSVVVTTIDSNAKFNQRSLSTSIGVAAGPRVKAECLLKCANGIPDGDVIVCGPGNLARDNVKHIICAAVPRFDKPNSSAQLPATLLCRVITNSLREASKLGMSSIAFPPVGMGHLYFGPIQSSQALYRCIKEFGENNPVCSIKEVKIVIYRWDPNLKSTVQTFEMVAKAHEDMMSSPFPVPAARNTKEFCMMKYMEDTSTPITWTKFTSDKSVKAWRVQQGDKPAYELVTVDKETFSAVENVVKKTWDANKIGQGRDAAGLGAIRYTSLKVTKVQRLENLELYEKYAQCQQTLFHKAGVKGLFEPLEKHLNAKSGEVLTSNGMVSMLQKELYPEINEFFLFHGTKPENVDAIVKQGLDFRIASDNAMFGKGVYFAESSTKADQYTDQRFQRDTKEKRMFLCRVSMGEIGVYNQPRNLKRAPCMESGCESDKCGHENRYDSVVGDGTWIFREFLIYERYQSYPEYLVTYQRC</sequence>
<evidence type="ECO:0000256" key="3">
    <source>
        <dbReference type="ARBA" id="ARBA00022679"/>
    </source>
</evidence>
<proteinExistence type="predicted"/>
<evidence type="ECO:0000256" key="5">
    <source>
        <dbReference type="ARBA" id="ARBA00023242"/>
    </source>
</evidence>
<comment type="subcellular location">
    <subcellularLocation>
        <location evidence="1">Nucleus</location>
    </subcellularLocation>
</comment>
<organism evidence="10 11">
    <name type="scientific">Potamilus streckersoni</name>
    <dbReference type="NCBI Taxonomy" id="2493646"/>
    <lineage>
        <taxon>Eukaryota</taxon>
        <taxon>Metazoa</taxon>
        <taxon>Spiralia</taxon>
        <taxon>Lophotrochozoa</taxon>
        <taxon>Mollusca</taxon>
        <taxon>Bivalvia</taxon>
        <taxon>Autobranchia</taxon>
        <taxon>Heteroconchia</taxon>
        <taxon>Palaeoheterodonta</taxon>
        <taxon>Unionida</taxon>
        <taxon>Unionoidea</taxon>
        <taxon>Unionidae</taxon>
        <taxon>Ambleminae</taxon>
        <taxon>Lampsilini</taxon>
        <taxon>Potamilus</taxon>
    </lineage>
</organism>
<evidence type="ECO:0000313" key="11">
    <source>
        <dbReference type="Proteomes" id="UP001195483"/>
    </source>
</evidence>
<feature type="domain" description="PARP catalytic" evidence="8">
    <location>
        <begin position="474"/>
        <end position="735"/>
    </location>
</feature>
<dbReference type="GO" id="GO:0003950">
    <property type="term" value="F:NAD+ poly-ADP-ribosyltransferase activity"/>
    <property type="evidence" value="ECO:0007669"/>
    <property type="project" value="UniProtKB-UniRule"/>
</dbReference>
<reference evidence="10" key="1">
    <citation type="journal article" date="2021" name="Genome Biol. Evol.">
        <title>A High-Quality Reference Genome for a Parasitic Bivalve with Doubly Uniparental Inheritance (Bivalvia: Unionida).</title>
        <authorList>
            <person name="Smith C.H."/>
        </authorList>
    </citation>
    <scope>NUCLEOTIDE SEQUENCE</scope>
    <source>
        <strain evidence="10">CHS0354</strain>
    </source>
</reference>
<dbReference type="SUPFAM" id="SSF56399">
    <property type="entry name" value="ADP-ribosylation"/>
    <property type="match status" value="1"/>
</dbReference>
<dbReference type="PANTHER" id="PTHR14453">
    <property type="entry name" value="PARP/ZINC FINGER CCCH TYPE DOMAIN CONTAINING PROTEIN"/>
    <property type="match status" value="1"/>
</dbReference>
<feature type="region of interest" description="Disordered" evidence="7">
    <location>
        <begin position="1"/>
        <end position="28"/>
    </location>
</feature>
<feature type="compositionally biased region" description="Acidic residues" evidence="7">
    <location>
        <begin position="1"/>
        <end position="22"/>
    </location>
</feature>
<evidence type="ECO:0000256" key="6">
    <source>
        <dbReference type="RuleBase" id="RU362114"/>
    </source>
</evidence>
<dbReference type="InterPro" id="IPR052056">
    <property type="entry name" value="Mono-ARTD/PARP"/>
</dbReference>
<name>A0AAE0T7A1_9BIVA</name>
<dbReference type="Gene3D" id="3.40.220.10">
    <property type="entry name" value="Leucine Aminopeptidase, subunit E, domain 1"/>
    <property type="match status" value="2"/>
</dbReference>
<gene>
    <name evidence="10" type="ORF">CHS0354_026261</name>
</gene>
<feature type="domain" description="Macro" evidence="9">
    <location>
        <begin position="47"/>
        <end position="229"/>
    </location>
</feature>
<dbReference type="EMBL" id="JAEAOA010001571">
    <property type="protein sequence ID" value="KAK3604570.1"/>
    <property type="molecule type" value="Genomic_DNA"/>
</dbReference>
<evidence type="ECO:0000256" key="7">
    <source>
        <dbReference type="SAM" id="MobiDB-lite"/>
    </source>
</evidence>
<dbReference type="InterPro" id="IPR012317">
    <property type="entry name" value="Poly(ADP-ribose)pol_cat_dom"/>
</dbReference>
<evidence type="ECO:0000256" key="2">
    <source>
        <dbReference type="ARBA" id="ARBA00022676"/>
    </source>
</evidence>
<evidence type="ECO:0000313" key="10">
    <source>
        <dbReference type="EMBL" id="KAK3604570.1"/>
    </source>
</evidence>
<accession>A0AAE0T7A1</accession>
<dbReference type="PROSITE" id="PS51059">
    <property type="entry name" value="PARP_CATALYTIC"/>
    <property type="match status" value="1"/>
</dbReference>
<dbReference type="InterPro" id="IPR043472">
    <property type="entry name" value="Macro_dom-like"/>
</dbReference>
<keyword evidence="4 6" id="KW-0520">NAD</keyword>
<evidence type="ECO:0000256" key="4">
    <source>
        <dbReference type="ARBA" id="ARBA00023027"/>
    </source>
</evidence>
<dbReference type="SMART" id="SM00506">
    <property type="entry name" value="A1pp"/>
    <property type="match status" value="2"/>
</dbReference>
<dbReference type="GO" id="GO:0005737">
    <property type="term" value="C:cytoplasm"/>
    <property type="evidence" value="ECO:0007669"/>
    <property type="project" value="TreeGrafter"/>
</dbReference>
<evidence type="ECO:0000259" key="8">
    <source>
        <dbReference type="PROSITE" id="PS51059"/>
    </source>
</evidence>
<reference evidence="10" key="3">
    <citation type="submission" date="2023-05" db="EMBL/GenBank/DDBJ databases">
        <authorList>
            <person name="Smith C.H."/>
        </authorList>
    </citation>
    <scope>NUCLEOTIDE SEQUENCE</scope>
    <source>
        <strain evidence="10">CHS0354</strain>
        <tissue evidence="10">Mantle</tissue>
    </source>
</reference>
<dbReference type="AlphaFoldDB" id="A0AAE0T7A1"/>
<dbReference type="Pfam" id="PF00644">
    <property type="entry name" value="PARP"/>
    <property type="match status" value="1"/>
</dbReference>
<dbReference type="Pfam" id="PF01661">
    <property type="entry name" value="Macro"/>
    <property type="match status" value="2"/>
</dbReference>
<feature type="domain" description="Macro" evidence="9">
    <location>
        <begin position="240"/>
        <end position="432"/>
    </location>
</feature>
<keyword evidence="3 6" id="KW-0808">Transferase</keyword>